<organism evidence="1 2">
    <name type="scientific">Dreissena polymorpha</name>
    <name type="common">Zebra mussel</name>
    <name type="synonym">Mytilus polymorpha</name>
    <dbReference type="NCBI Taxonomy" id="45954"/>
    <lineage>
        <taxon>Eukaryota</taxon>
        <taxon>Metazoa</taxon>
        <taxon>Spiralia</taxon>
        <taxon>Lophotrochozoa</taxon>
        <taxon>Mollusca</taxon>
        <taxon>Bivalvia</taxon>
        <taxon>Autobranchia</taxon>
        <taxon>Heteroconchia</taxon>
        <taxon>Euheterodonta</taxon>
        <taxon>Imparidentia</taxon>
        <taxon>Neoheterodontei</taxon>
        <taxon>Myida</taxon>
        <taxon>Dreissenoidea</taxon>
        <taxon>Dreissenidae</taxon>
        <taxon>Dreissena</taxon>
    </lineage>
</organism>
<accession>A0A9D4RJ60</accession>
<proteinExistence type="predicted"/>
<keyword evidence="2" id="KW-1185">Reference proteome</keyword>
<dbReference type="AlphaFoldDB" id="A0A9D4RJ60"/>
<name>A0A9D4RJ60_DREPO</name>
<reference evidence="1" key="1">
    <citation type="journal article" date="2019" name="bioRxiv">
        <title>The Genome of the Zebra Mussel, Dreissena polymorpha: A Resource for Invasive Species Research.</title>
        <authorList>
            <person name="McCartney M.A."/>
            <person name="Auch B."/>
            <person name="Kono T."/>
            <person name="Mallez S."/>
            <person name="Zhang Y."/>
            <person name="Obille A."/>
            <person name="Becker A."/>
            <person name="Abrahante J.E."/>
            <person name="Garbe J."/>
            <person name="Badalamenti J.P."/>
            <person name="Herman A."/>
            <person name="Mangelson H."/>
            <person name="Liachko I."/>
            <person name="Sullivan S."/>
            <person name="Sone E.D."/>
            <person name="Koren S."/>
            <person name="Silverstein K.A.T."/>
            <person name="Beckman K.B."/>
            <person name="Gohl D.M."/>
        </authorList>
    </citation>
    <scope>NUCLEOTIDE SEQUENCE</scope>
    <source>
        <strain evidence="1">Duluth1</strain>
        <tissue evidence="1">Whole animal</tissue>
    </source>
</reference>
<protein>
    <submittedName>
        <fullName evidence="1">Uncharacterized protein</fullName>
    </submittedName>
</protein>
<gene>
    <name evidence="1" type="ORF">DPMN_032702</name>
</gene>
<evidence type="ECO:0000313" key="2">
    <source>
        <dbReference type="Proteomes" id="UP000828390"/>
    </source>
</evidence>
<evidence type="ECO:0000313" key="1">
    <source>
        <dbReference type="EMBL" id="KAH3869533.1"/>
    </source>
</evidence>
<dbReference type="Proteomes" id="UP000828390">
    <property type="component" value="Unassembled WGS sequence"/>
</dbReference>
<dbReference type="EMBL" id="JAIWYP010000002">
    <property type="protein sequence ID" value="KAH3869533.1"/>
    <property type="molecule type" value="Genomic_DNA"/>
</dbReference>
<sequence>MVIVQQCRLRSSLRLNNPHNQLHILDIQKCIHIRSHNNLHLTVASLQLILVDCQRPQN</sequence>
<reference evidence="1" key="2">
    <citation type="submission" date="2020-11" db="EMBL/GenBank/DDBJ databases">
        <authorList>
            <person name="McCartney M.A."/>
            <person name="Auch B."/>
            <person name="Kono T."/>
            <person name="Mallez S."/>
            <person name="Becker A."/>
            <person name="Gohl D.M."/>
            <person name="Silverstein K.A.T."/>
            <person name="Koren S."/>
            <person name="Bechman K.B."/>
            <person name="Herman A."/>
            <person name="Abrahante J.E."/>
            <person name="Garbe J."/>
        </authorList>
    </citation>
    <scope>NUCLEOTIDE SEQUENCE</scope>
    <source>
        <strain evidence="1">Duluth1</strain>
        <tissue evidence="1">Whole animal</tissue>
    </source>
</reference>
<comment type="caution">
    <text evidence="1">The sequence shown here is derived from an EMBL/GenBank/DDBJ whole genome shotgun (WGS) entry which is preliminary data.</text>
</comment>